<reference evidence="1" key="1">
    <citation type="journal article" date="2014" name="Int. J. Syst. Evol. Microbiol.">
        <title>Complete genome sequence of Corynebacterium casei LMG S-19264T (=DSM 44701T), isolated from a smear-ripened cheese.</title>
        <authorList>
            <consortium name="US DOE Joint Genome Institute (JGI-PGF)"/>
            <person name="Walter F."/>
            <person name="Albersmeier A."/>
            <person name="Kalinowski J."/>
            <person name="Ruckert C."/>
        </authorList>
    </citation>
    <scope>NUCLEOTIDE SEQUENCE</scope>
    <source>
        <strain evidence="1">CCM 8433</strain>
    </source>
</reference>
<proteinExistence type="predicted"/>
<comment type="caution">
    <text evidence="1">The sequence shown here is derived from an EMBL/GenBank/DDBJ whole genome shotgun (WGS) entry which is preliminary data.</text>
</comment>
<dbReference type="Proteomes" id="UP000622610">
    <property type="component" value="Unassembled WGS sequence"/>
</dbReference>
<keyword evidence="2" id="KW-1185">Reference proteome</keyword>
<dbReference type="EMBL" id="BMDT01000020">
    <property type="protein sequence ID" value="GGI66818.1"/>
    <property type="molecule type" value="Genomic_DNA"/>
</dbReference>
<evidence type="ECO:0000313" key="1">
    <source>
        <dbReference type="EMBL" id="GGI66818.1"/>
    </source>
</evidence>
<gene>
    <name evidence="1" type="ORF">GCM10011482_24720</name>
</gene>
<dbReference type="AlphaFoldDB" id="A0A917JGF2"/>
<accession>A0A917JGF2</accession>
<dbReference type="RefSeq" id="WP_188368639.1">
    <property type="nucleotide sequence ID" value="NZ_BMDT01000020.1"/>
</dbReference>
<evidence type="ECO:0000313" key="2">
    <source>
        <dbReference type="Proteomes" id="UP000622610"/>
    </source>
</evidence>
<name>A0A917JGF2_9ENTE</name>
<organism evidence="1 2">
    <name type="scientific">Enterococcus alcedinis</name>
    <dbReference type="NCBI Taxonomy" id="1274384"/>
    <lineage>
        <taxon>Bacteria</taxon>
        <taxon>Bacillati</taxon>
        <taxon>Bacillota</taxon>
        <taxon>Bacilli</taxon>
        <taxon>Lactobacillales</taxon>
        <taxon>Enterococcaceae</taxon>
        <taxon>Enterococcus</taxon>
    </lineage>
</organism>
<reference evidence="1" key="2">
    <citation type="submission" date="2020-09" db="EMBL/GenBank/DDBJ databases">
        <authorList>
            <person name="Sun Q."/>
            <person name="Sedlacek I."/>
        </authorList>
    </citation>
    <scope>NUCLEOTIDE SEQUENCE</scope>
    <source>
        <strain evidence="1">CCM 8433</strain>
    </source>
</reference>
<sequence length="122" mass="14531">MVYVGEEFKESRERIQAYLFEKFLIKLKETCTKLFHGDASLITFTENLYIYEDNEVQKQVGSTYSLQNFYPPEHSKKFIEDNNYFQEEEISLKDIFKMDVNNNLFGESIKTPKTIHYIGVVY</sequence>
<protein>
    <submittedName>
        <fullName evidence="1">Uncharacterized protein</fullName>
    </submittedName>
</protein>